<dbReference type="RefSeq" id="WP_203818578.1">
    <property type="nucleotide sequence ID" value="NZ_BAAABP010000013.1"/>
</dbReference>
<keyword evidence="4" id="KW-1185">Reference proteome</keyword>
<dbReference type="EMBL" id="BOMM01000036">
    <property type="protein sequence ID" value="GIE12079.1"/>
    <property type="molecule type" value="Genomic_DNA"/>
</dbReference>
<keyword evidence="2" id="KW-0812">Transmembrane</keyword>
<feature type="region of interest" description="Disordered" evidence="1">
    <location>
        <begin position="1"/>
        <end position="20"/>
    </location>
</feature>
<keyword evidence="2" id="KW-1133">Transmembrane helix</keyword>
<sequence length="222" mass="23582">MSNRDDDEGVVYHSAVQEQRRRRRTQAIVGTIGLAAILGPTAYFVTAQILDGRRPTVTQDIGALAPMPPTEQATPAPAASSGSPSTAVRSTIAAVRRSTSPTPVPSVPSGAADQLSIQGVGVTERNFTTADGTVRVQSARFDLTGQRDLAMAGDSGRAYGTARCTQNMRFPDDPNVREMPSMLLCWRVSLSRSVVTMAVAAAGKPSAARSVQLLEQEWERLG</sequence>
<evidence type="ECO:0000313" key="4">
    <source>
        <dbReference type="Proteomes" id="UP000598174"/>
    </source>
</evidence>
<comment type="caution">
    <text evidence="3">The sequence shown here is derived from an EMBL/GenBank/DDBJ whole genome shotgun (WGS) entry which is preliminary data.</text>
</comment>
<evidence type="ECO:0000256" key="2">
    <source>
        <dbReference type="SAM" id="Phobius"/>
    </source>
</evidence>
<keyword evidence="2" id="KW-0472">Membrane</keyword>
<feature type="region of interest" description="Disordered" evidence="1">
    <location>
        <begin position="60"/>
        <end position="112"/>
    </location>
</feature>
<proteinExistence type="predicted"/>
<feature type="transmembrane region" description="Helical" evidence="2">
    <location>
        <begin position="27"/>
        <end position="45"/>
    </location>
</feature>
<feature type="compositionally biased region" description="Low complexity" evidence="1">
    <location>
        <begin position="70"/>
        <end position="87"/>
    </location>
</feature>
<dbReference type="AlphaFoldDB" id="A0A919MEU8"/>
<gene>
    <name evidence="3" type="ORF">Afe05nite_39190</name>
</gene>
<organism evidence="3 4">
    <name type="scientific">Paractinoplanes ferrugineus</name>
    <dbReference type="NCBI Taxonomy" id="113564"/>
    <lineage>
        <taxon>Bacteria</taxon>
        <taxon>Bacillati</taxon>
        <taxon>Actinomycetota</taxon>
        <taxon>Actinomycetes</taxon>
        <taxon>Micromonosporales</taxon>
        <taxon>Micromonosporaceae</taxon>
        <taxon>Paractinoplanes</taxon>
    </lineage>
</organism>
<evidence type="ECO:0000313" key="3">
    <source>
        <dbReference type="EMBL" id="GIE12079.1"/>
    </source>
</evidence>
<protein>
    <submittedName>
        <fullName evidence="3">Uncharacterized protein</fullName>
    </submittedName>
</protein>
<dbReference type="Proteomes" id="UP000598174">
    <property type="component" value="Unassembled WGS sequence"/>
</dbReference>
<evidence type="ECO:0000256" key="1">
    <source>
        <dbReference type="SAM" id="MobiDB-lite"/>
    </source>
</evidence>
<accession>A0A919MEU8</accession>
<reference evidence="3" key="1">
    <citation type="submission" date="2021-01" db="EMBL/GenBank/DDBJ databases">
        <title>Whole genome shotgun sequence of Actinoplanes ferrugineus NBRC 15555.</title>
        <authorList>
            <person name="Komaki H."/>
            <person name="Tamura T."/>
        </authorList>
    </citation>
    <scope>NUCLEOTIDE SEQUENCE</scope>
    <source>
        <strain evidence="3">NBRC 15555</strain>
    </source>
</reference>
<name>A0A919MEU8_9ACTN</name>